<dbReference type="Proteomes" id="UP000018144">
    <property type="component" value="Unassembled WGS sequence"/>
</dbReference>
<gene>
    <name evidence="1" type="ORF">PCON_11260</name>
</gene>
<dbReference type="AlphaFoldDB" id="U4LHM9"/>
<protein>
    <submittedName>
        <fullName evidence="1">Uncharacterized protein</fullName>
    </submittedName>
</protein>
<evidence type="ECO:0000313" key="1">
    <source>
        <dbReference type="EMBL" id="CCX11666.1"/>
    </source>
</evidence>
<accession>U4LHM9</accession>
<keyword evidence="2" id="KW-1185">Reference proteome</keyword>
<organism evidence="1 2">
    <name type="scientific">Pyronema omphalodes (strain CBS 100304)</name>
    <name type="common">Pyronema confluens</name>
    <dbReference type="NCBI Taxonomy" id="1076935"/>
    <lineage>
        <taxon>Eukaryota</taxon>
        <taxon>Fungi</taxon>
        <taxon>Dikarya</taxon>
        <taxon>Ascomycota</taxon>
        <taxon>Pezizomycotina</taxon>
        <taxon>Pezizomycetes</taxon>
        <taxon>Pezizales</taxon>
        <taxon>Pyronemataceae</taxon>
        <taxon>Pyronema</taxon>
    </lineage>
</organism>
<name>U4LHM9_PYROM</name>
<evidence type="ECO:0000313" key="2">
    <source>
        <dbReference type="Proteomes" id="UP000018144"/>
    </source>
</evidence>
<dbReference type="EMBL" id="HF935630">
    <property type="protein sequence ID" value="CCX11666.1"/>
    <property type="molecule type" value="Genomic_DNA"/>
</dbReference>
<proteinExistence type="predicted"/>
<sequence>MILFVYNFSDAVRMQVVSLGFTRRAST</sequence>
<reference evidence="1 2" key="1">
    <citation type="journal article" date="2013" name="PLoS Genet.">
        <title>The genome and development-dependent transcriptomes of Pyronema confluens: a window into fungal evolution.</title>
        <authorList>
            <person name="Traeger S."/>
            <person name="Altegoer F."/>
            <person name="Freitag M."/>
            <person name="Gabaldon T."/>
            <person name="Kempken F."/>
            <person name="Kumar A."/>
            <person name="Marcet-Houben M."/>
            <person name="Poggeler S."/>
            <person name="Stajich J.E."/>
            <person name="Nowrousian M."/>
        </authorList>
    </citation>
    <scope>NUCLEOTIDE SEQUENCE [LARGE SCALE GENOMIC DNA]</scope>
    <source>
        <strain evidence="2">CBS 100304</strain>
        <tissue evidence="1">Vegetative mycelium</tissue>
    </source>
</reference>